<dbReference type="OrthoDB" id="9815514at2"/>
<evidence type="ECO:0000313" key="3">
    <source>
        <dbReference type="Proteomes" id="UP000246352"/>
    </source>
</evidence>
<feature type="signal peptide" evidence="1">
    <location>
        <begin position="1"/>
        <end position="20"/>
    </location>
</feature>
<feature type="chain" id="PRO_5016341935" evidence="1">
    <location>
        <begin position="21"/>
        <end position="269"/>
    </location>
</feature>
<keyword evidence="1" id="KW-0732">Signal</keyword>
<keyword evidence="3" id="KW-1185">Reference proteome</keyword>
<gene>
    <name evidence="2" type="ORF">DFR52_101356</name>
</gene>
<proteinExistence type="predicted"/>
<organism evidence="2 3">
    <name type="scientific">Hoeflea marina</name>
    <dbReference type="NCBI Taxonomy" id="274592"/>
    <lineage>
        <taxon>Bacteria</taxon>
        <taxon>Pseudomonadati</taxon>
        <taxon>Pseudomonadota</taxon>
        <taxon>Alphaproteobacteria</taxon>
        <taxon>Hyphomicrobiales</taxon>
        <taxon>Rhizobiaceae</taxon>
        <taxon>Hoeflea</taxon>
    </lineage>
</organism>
<evidence type="ECO:0000313" key="2">
    <source>
        <dbReference type="EMBL" id="PWW03670.1"/>
    </source>
</evidence>
<dbReference type="InterPro" id="IPR015000">
    <property type="entry name" value="EipB-like"/>
</dbReference>
<evidence type="ECO:0000256" key="1">
    <source>
        <dbReference type="SAM" id="SignalP"/>
    </source>
</evidence>
<dbReference type="Proteomes" id="UP000246352">
    <property type="component" value="Unassembled WGS sequence"/>
</dbReference>
<comment type="caution">
    <text evidence="2">The sequence shown here is derived from an EMBL/GenBank/DDBJ whole genome shotgun (WGS) entry which is preliminary data.</text>
</comment>
<name>A0A317PW39_9HYPH</name>
<dbReference type="EMBL" id="QGTR01000001">
    <property type="protein sequence ID" value="PWW03670.1"/>
    <property type="molecule type" value="Genomic_DNA"/>
</dbReference>
<dbReference type="RefSeq" id="WP_110030193.1">
    <property type="nucleotide sequence ID" value="NZ_QGTR01000001.1"/>
</dbReference>
<dbReference type="Pfam" id="PF08904">
    <property type="entry name" value="EipB_like"/>
    <property type="match status" value="1"/>
</dbReference>
<accession>A0A317PW39</accession>
<dbReference type="AlphaFoldDB" id="A0A317PW39"/>
<sequence>MRMLVLASMALIGAATAASAAPASLAAHRAVYDLSLKDASERSGISGMAGRMVYEFNGSPCDGYTVSFRFVTEIVTADSSRVTDQQTTTYEDIRNRKFDFSTRSFVNQDLDREVRGSASGEASGLQVELAEPKQEKLELAGAHFPTEHMMELIDKARSGERFYESRIFDGSDDANELMITTTVIGALEKTPEPGSDAEKAGELAGQGFWPVTISYFNDKKDADGLPVYTISFKMYENGVTRDLTMDYGDFVLEGRLAELDMLKAEPCKE</sequence>
<reference evidence="2 3" key="1">
    <citation type="submission" date="2018-05" db="EMBL/GenBank/DDBJ databases">
        <title>Genomic Encyclopedia of Type Strains, Phase IV (KMG-IV): sequencing the most valuable type-strain genomes for metagenomic binning, comparative biology and taxonomic classification.</title>
        <authorList>
            <person name="Goeker M."/>
        </authorList>
    </citation>
    <scope>NUCLEOTIDE SEQUENCE [LARGE SCALE GENOMIC DNA]</scope>
    <source>
        <strain evidence="2 3">DSM 16791</strain>
    </source>
</reference>
<protein>
    <submittedName>
        <fullName evidence="2">Uncharacterized protein DUF1849</fullName>
    </submittedName>
</protein>